<reference evidence="1" key="2">
    <citation type="submission" date="2025-03" db="EMBL/GenBank/DDBJ databases">
        <authorList>
            <consortium name="ELIXIR-Norway"/>
            <consortium name="Elixir Norway"/>
        </authorList>
    </citation>
    <scope>NUCLEOTIDE SEQUENCE</scope>
</reference>
<accession>A0AC59YIF6</accession>
<organism evidence="1 2">
    <name type="scientific">Rangifer tarandus platyrhynchus</name>
    <name type="common">Svalbard reindeer</name>
    <dbReference type="NCBI Taxonomy" id="3082113"/>
    <lineage>
        <taxon>Eukaryota</taxon>
        <taxon>Metazoa</taxon>
        <taxon>Chordata</taxon>
        <taxon>Craniata</taxon>
        <taxon>Vertebrata</taxon>
        <taxon>Euteleostomi</taxon>
        <taxon>Mammalia</taxon>
        <taxon>Eutheria</taxon>
        <taxon>Laurasiatheria</taxon>
        <taxon>Artiodactyla</taxon>
        <taxon>Ruminantia</taxon>
        <taxon>Pecora</taxon>
        <taxon>Cervidae</taxon>
        <taxon>Odocoileinae</taxon>
        <taxon>Rangifer</taxon>
    </lineage>
</organism>
<sequence>MDPDRTCSLEGLEKTDFLTLTSQSKTVDPMKGKLIMLLDDFYYGQHTGNGQPESKTHTAFNCLSSLRVLKNVKFMTHVRNHLELEKQKGDSWETHTTCQHCHRQFPTPFQLQCHVESVHTCREPSTVCKICELSFETDQVLLQHMKDSHKPGKMPYVCCVCNYRSSAFA</sequence>
<feature type="non-terminal residue" evidence="1">
    <location>
        <position position="1"/>
    </location>
</feature>
<protein>
    <submittedName>
        <fullName evidence="1">Uncharacterized protein</fullName>
    </submittedName>
</protein>
<proteinExistence type="predicted"/>
<gene>
    <name evidence="1" type="ORF">MRATA1EN22A_LOCUS6220</name>
</gene>
<name>A0AC59YIF6_RANTA</name>
<reference evidence="1" key="1">
    <citation type="submission" date="2023-05" db="EMBL/GenBank/DDBJ databases">
        <authorList>
            <consortium name="ELIXIR-Norway"/>
        </authorList>
    </citation>
    <scope>NUCLEOTIDE SEQUENCE</scope>
</reference>
<feature type="non-terminal residue" evidence="1">
    <location>
        <position position="169"/>
    </location>
</feature>
<dbReference type="Proteomes" id="UP001162501">
    <property type="component" value="Chromosome 15"/>
</dbReference>
<dbReference type="EMBL" id="OX596099">
    <property type="protein sequence ID" value="CAM9700213.1"/>
    <property type="molecule type" value="Genomic_DNA"/>
</dbReference>
<evidence type="ECO:0000313" key="2">
    <source>
        <dbReference type="Proteomes" id="UP001162501"/>
    </source>
</evidence>
<evidence type="ECO:0000313" key="1">
    <source>
        <dbReference type="EMBL" id="CAM9700213.1"/>
    </source>
</evidence>